<evidence type="ECO:0000313" key="3">
    <source>
        <dbReference type="Proteomes" id="UP000230750"/>
    </source>
</evidence>
<reference evidence="2 3" key="1">
    <citation type="journal article" date="2017" name="PLoS Biol.">
        <title>The sea cucumber genome provides insights into morphological evolution and visceral regeneration.</title>
        <authorList>
            <person name="Zhang X."/>
            <person name="Sun L."/>
            <person name="Yuan J."/>
            <person name="Sun Y."/>
            <person name="Gao Y."/>
            <person name="Zhang L."/>
            <person name="Li S."/>
            <person name="Dai H."/>
            <person name="Hamel J.F."/>
            <person name="Liu C."/>
            <person name="Yu Y."/>
            <person name="Liu S."/>
            <person name="Lin W."/>
            <person name="Guo K."/>
            <person name="Jin S."/>
            <person name="Xu P."/>
            <person name="Storey K.B."/>
            <person name="Huan P."/>
            <person name="Zhang T."/>
            <person name="Zhou Y."/>
            <person name="Zhang J."/>
            <person name="Lin C."/>
            <person name="Li X."/>
            <person name="Xing L."/>
            <person name="Huo D."/>
            <person name="Sun M."/>
            <person name="Wang L."/>
            <person name="Mercier A."/>
            <person name="Li F."/>
            <person name="Yang H."/>
            <person name="Xiang J."/>
        </authorList>
    </citation>
    <scope>NUCLEOTIDE SEQUENCE [LARGE SCALE GENOMIC DNA]</scope>
    <source>
        <strain evidence="2">Shaxun</strain>
        <tissue evidence="2">Muscle</tissue>
    </source>
</reference>
<comment type="caution">
    <text evidence="2">The sequence shown here is derived from an EMBL/GenBank/DDBJ whole genome shotgun (WGS) entry which is preliminary data.</text>
</comment>
<accession>A0A2G8KYN5</accession>
<protein>
    <submittedName>
        <fullName evidence="2">Uncharacterized protein</fullName>
    </submittedName>
</protein>
<gene>
    <name evidence="2" type="ORF">BSL78_10004</name>
</gene>
<evidence type="ECO:0000313" key="2">
    <source>
        <dbReference type="EMBL" id="PIK53085.1"/>
    </source>
</evidence>
<dbReference type="Proteomes" id="UP000230750">
    <property type="component" value="Unassembled WGS sequence"/>
</dbReference>
<sequence>MVLMKCPTVLSRNPSPPTNRATLKEPIPWATKSKENFNTDTRTKVILNDNHTFALERETVNPVALSAGRDNLKANVGTSNDDQQDAAGVNTTKSQTTNAPKFVKYSAKNVVPFYERVRTEEGKSDEERKGGLSNKQSTQEVVSAPSDVPQGTSAPFSCELYWFLPKSAKPFLPRSLQERQRSSAEGGDQTDVEKLINQHISSKDEEERKLKWKDGIPLVDSESCKSMDELFDNWQNPILRRLRLSPQC</sequence>
<name>A0A2G8KYN5_STIJA</name>
<dbReference type="EMBL" id="MRZV01000301">
    <property type="protein sequence ID" value="PIK53085.1"/>
    <property type="molecule type" value="Genomic_DNA"/>
</dbReference>
<feature type="region of interest" description="Disordered" evidence="1">
    <location>
        <begin position="118"/>
        <end position="151"/>
    </location>
</feature>
<dbReference type="AlphaFoldDB" id="A0A2G8KYN5"/>
<organism evidence="2 3">
    <name type="scientific">Stichopus japonicus</name>
    <name type="common">Sea cucumber</name>
    <dbReference type="NCBI Taxonomy" id="307972"/>
    <lineage>
        <taxon>Eukaryota</taxon>
        <taxon>Metazoa</taxon>
        <taxon>Echinodermata</taxon>
        <taxon>Eleutherozoa</taxon>
        <taxon>Echinozoa</taxon>
        <taxon>Holothuroidea</taxon>
        <taxon>Aspidochirotacea</taxon>
        <taxon>Aspidochirotida</taxon>
        <taxon>Stichopodidae</taxon>
        <taxon>Apostichopus</taxon>
    </lineage>
</organism>
<feature type="compositionally biased region" description="Basic and acidic residues" evidence="1">
    <location>
        <begin position="118"/>
        <end position="130"/>
    </location>
</feature>
<keyword evidence="3" id="KW-1185">Reference proteome</keyword>
<proteinExistence type="predicted"/>
<evidence type="ECO:0000256" key="1">
    <source>
        <dbReference type="SAM" id="MobiDB-lite"/>
    </source>
</evidence>